<proteinExistence type="predicted"/>
<gene>
    <name evidence="1" type="ORF">Dia5BBH33_06040</name>
</gene>
<reference evidence="2" key="1">
    <citation type="submission" date="2019-05" db="EMBL/GenBank/DDBJ databases">
        <title>Complete genome sequencing of Dialister sp. strain 5BBH33.</title>
        <authorList>
            <person name="Sakamoto M."/>
            <person name="Murakami T."/>
            <person name="Mori H."/>
        </authorList>
    </citation>
    <scope>NUCLEOTIDE SEQUENCE [LARGE SCALE GENOMIC DNA]</scope>
    <source>
        <strain evidence="2">5BBH33</strain>
    </source>
</reference>
<keyword evidence="2" id="KW-1185">Reference proteome</keyword>
<dbReference type="KEGG" id="dho:Dia5BBH33_06040"/>
<name>A0A8D5A476_9FIRM</name>
<sequence length="65" mass="7509">MEKEPLPLGIPDQGIFERNDNFMRIYAPYGILRRMIIFRYKLVKGGYYEVSGLRKTGCGHLQNGS</sequence>
<dbReference type="AlphaFoldDB" id="A0A8D5A476"/>
<accession>A0A8D5A476</accession>
<dbReference type="EMBL" id="AP019697">
    <property type="protein sequence ID" value="BBK24669.1"/>
    <property type="molecule type" value="Genomic_DNA"/>
</dbReference>
<evidence type="ECO:0000313" key="1">
    <source>
        <dbReference type="EMBL" id="BBK24669.1"/>
    </source>
</evidence>
<evidence type="ECO:0000313" key="2">
    <source>
        <dbReference type="Proteomes" id="UP000320585"/>
    </source>
</evidence>
<dbReference type="Proteomes" id="UP000320585">
    <property type="component" value="Chromosome"/>
</dbReference>
<protein>
    <submittedName>
        <fullName evidence="1">Uncharacterized protein</fullName>
    </submittedName>
</protein>
<organism evidence="1 2">
    <name type="scientific">Dialister hominis</name>
    <dbReference type="NCBI Taxonomy" id="2582419"/>
    <lineage>
        <taxon>Bacteria</taxon>
        <taxon>Bacillati</taxon>
        <taxon>Bacillota</taxon>
        <taxon>Negativicutes</taxon>
        <taxon>Veillonellales</taxon>
        <taxon>Veillonellaceae</taxon>
        <taxon>Dialister</taxon>
    </lineage>
</organism>